<comment type="caution">
    <text evidence="2">The sequence shown here is derived from an EMBL/GenBank/DDBJ whole genome shotgun (WGS) entry which is preliminary data.</text>
</comment>
<dbReference type="EMBL" id="PISD01000004">
    <property type="protein sequence ID" value="PKG30866.1"/>
    <property type="molecule type" value="Genomic_DNA"/>
</dbReference>
<protein>
    <submittedName>
        <fullName evidence="2">Uncharacterized protein</fullName>
    </submittedName>
</protein>
<dbReference type="Proteomes" id="UP000233343">
    <property type="component" value="Unassembled WGS sequence"/>
</dbReference>
<name>A0A2N0ZN07_9BACI</name>
<dbReference type="AlphaFoldDB" id="A0A2N0ZN07"/>
<organism evidence="2 3">
    <name type="scientific">Cytobacillus horneckiae</name>
    <dbReference type="NCBI Taxonomy" id="549687"/>
    <lineage>
        <taxon>Bacteria</taxon>
        <taxon>Bacillati</taxon>
        <taxon>Bacillota</taxon>
        <taxon>Bacilli</taxon>
        <taxon>Bacillales</taxon>
        <taxon>Bacillaceae</taxon>
        <taxon>Cytobacillus</taxon>
    </lineage>
</organism>
<gene>
    <name evidence="2" type="ORF">CWS20_01225</name>
</gene>
<accession>A0A2N0ZN07</accession>
<keyword evidence="1" id="KW-0472">Membrane</keyword>
<feature type="transmembrane region" description="Helical" evidence="1">
    <location>
        <begin position="33"/>
        <end position="54"/>
    </location>
</feature>
<keyword evidence="1" id="KW-1133">Transmembrane helix</keyword>
<evidence type="ECO:0000313" key="2">
    <source>
        <dbReference type="EMBL" id="PKG30866.1"/>
    </source>
</evidence>
<proteinExistence type="predicted"/>
<keyword evidence="1" id="KW-0812">Transmembrane</keyword>
<sequence>MIRLILFFIGTLGITFGTFTNFINGWSSDSPSSTTQIIFFIGMIFALLGAGYEIRKLQEKGKDKES</sequence>
<evidence type="ECO:0000313" key="3">
    <source>
        <dbReference type="Proteomes" id="UP000233343"/>
    </source>
</evidence>
<reference evidence="2 3" key="1">
    <citation type="journal article" date="2010" name="Int. J. Syst. Evol. Microbiol.">
        <title>Bacillus horneckiae sp. nov., isolated from a spacecraft-assembly clean room.</title>
        <authorList>
            <person name="Vaishampayan P."/>
            <person name="Probst A."/>
            <person name="Krishnamurthi S."/>
            <person name="Ghosh S."/>
            <person name="Osman S."/>
            <person name="McDowall A."/>
            <person name="Ruckmani A."/>
            <person name="Mayilraj S."/>
            <person name="Venkateswaran K."/>
        </authorList>
    </citation>
    <scope>NUCLEOTIDE SEQUENCE [LARGE SCALE GENOMIC DNA]</scope>
    <source>
        <strain evidence="3">1PO1SC</strain>
    </source>
</reference>
<dbReference type="RefSeq" id="WP_066192292.1">
    <property type="nucleotide sequence ID" value="NZ_JBDLOW010000026.1"/>
</dbReference>
<keyword evidence="3" id="KW-1185">Reference proteome</keyword>
<evidence type="ECO:0000256" key="1">
    <source>
        <dbReference type="SAM" id="Phobius"/>
    </source>
</evidence>